<gene>
    <name evidence="1" type="ORF">OFUS_LOCUS7107</name>
</gene>
<feature type="non-terminal residue" evidence="1">
    <location>
        <position position="1"/>
    </location>
</feature>
<keyword evidence="2" id="KW-1185">Reference proteome</keyword>
<dbReference type="GO" id="GO:0016020">
    <property type="term" value="C:membrane"/>
    <property type="evidence" value="ECO:0007669"/>
    <property type="project" value="TreeGrafter"/>
</dbReference>
<dbReference type="AlphaFoldDB" id="A0A8J1UR35"/>
<dbReference type="OrthoDB" id="419711at2759"/>
<name>A0A8J1UR35_OWEFU</name>
<proteinExistence type="predicted"/>
<protein>
    <submittedName>
        <fullName evidence="1">Uncharacterized protein</fullName>
    </submittedName>
</protein>
<accession>A0A8J1UR35</accession>
<dbReference type="PANTHER" id="PTHR12242:SF1">
    <property type="entry name" value="MYND-TYPE DOMAIN-CONTAINING PROTEIN"/>
    <property type="match status" value="1"/>
</dbReference>
<comment type="caution">
    <text evidence="1">The sequence shown here is derived from an EMBL/GenBank/DDBJ whole genome shotgun (WGS) entry which is preliminary data.</text>
</comment>
<reference evidence="1" key="1">
    <citation type="submission" date="2022-03" db="EMBL/GenBank/DDBJ databases">
        <authorList>
            <person name="Martin C."/>
        </authorList>
    </citation>
    <scope>NUCLEOTIDE SEQUENCE</scope>
</reference>
<organism evidence="1 2">
    <name type="scientific">Owenia fusiformis</name>
    <name type="common">Polychaete worm</name>
    <dbReference type="NCBI Taxonomy" id="6347"/>
    <lineage>
        <taxon>Eukaryota</taxon>
        <taxon>Metazoa</taxon>
        <taxon>Spiralia</taxon>
        <taxon>Lophotrochozoa</taxon>
        <taxon>Annelida</taxon>
        <taxon>Polychaeta</taxon>
        <taxon>Sedentaria</taxon>
        <taxon>Canalipalpata</taxon>
        <taxon>Sabellida</taxon>
        <taxon>Oweniida</taxon>
        <taxon>Oweniidae</taxon>
        <taxon>Owenia</taxon>
    </lineage>
</organism>
<evidence type="ECO:0000313" key="2">
    <source>
        <dbReference type="Proteomes" id="UP000749559"/>
    </source>
</evidence>
<dbReference type="Proteomes" id="UP000749559">
    <property type="component" value="Unassembled WGS sequence"/>
</dbReference>
<sequence length="277" mass="31500">YIGYRCFWALWHVTWTILSGVLVYPWYSKEANRVTWFIYLTNWSYLLLTLTSLVQVPCCIYYMTKIEGMSERCQLHVGALRRPVGLLWCLYNISTSVAILVTLGYWLLIYSGGIVYPVDAATHAVNSVYVIIDLLFTAIPVRLLHFIYPLIYVIIYALFSAIYQAAGGTNAYDLEYIYSVLDWRNPGRAILVVFILGIIVLPLLHTGVFGLYKLRVFTFNKYFPGNNDDIDGAEKYSVNQQQLDQNNKSGTNEMSNPVYLISLTETGTGDKPTTISA</sequence>
<evidence type="ECO:0000313" key="1">
    <source>
        <dbReference type="EMBL" id="CAH1780411.1"/>
    </source>
</evidence>
<dbReference type="EMBL" id="CAIIXF020000003">
    <property type="protein sequence ID" value="CAH1780411.1"/>
    <property type="molecule type" value="Genomic_DNA"/>
</dbReference>
<dbReference type="InterPro" id="IPR049352">
    <property type="entry name" value="Rost"/>
</dbReference>
<dbReference type="PANTHER" id="PTHR12242">
    <property type="entry name" value="OS02G0130600 PROTEIN-RELATED"/>
    <property type="match status" value="1"/>
</dbReference>
<dbReference type="Pfam" id="PF21534">
    <property type="entry name" value="Rost"/>
    <property type="match status" value="1"/>
</dbReference>